<sequence>MEEAVWTRVDAGHGVPLDLLTARFVHHRFAPHAHEEFSIGACVEGVEVIDYRGARHYTGPGSLVVIEPGEVHTGGAARPGGFAYSYPFATPPSINGAKPALSMGYMSGMVDGLTSGTNNQASWVGDGWDFTAGGYVERHFQSCSEDIGGNNPAPGTGDNCYAVENATLVLGGKSTELVKDKDSGKWVPKDDDGAKVEILTGAANNAWNGEYWKVTAQDGTQYFLGLNRLPGWSSGKPETQSVWTVPVFSNNPPEPCYHEKFIDSHCDMAWRWNLDYTVDPNNNVTTYYYQPETNYYGMNLNRQTAGTKYTAGGYPLRIEYGLHLDKVGPAGQQVDSVYATDPA</sequence>
<dbReference type="InterPro" id="IPR003313">
    <property type="entry name" value="AraC-bd"/>
</dbReference>
<reference evidence="4" key="1">
    <citation type="journal article" date="2019" name="Int. J. Syst. Evol. Microbiol.">
        <title>The Global Catalogue of Microorganisms (GCM) 10K type strain sequencing project: providing services to taxonomists for standard genome sequencing and annotation.</title>
        <authorList>
            <consortium name="The Broad Institute Genomics Platform"/>
            <consortium name="The Broad Institute Genome Sequencing Center for Infectious Disease"/>
            <person name="Wu L."/>
            <person name="Ma J."/>
        </authorList>
    </citation>
    <scope>NUCLEOTIDE SEQUENCE [LARGE SCALE GENOMIC DNA]</scope>
    <source>
        <strain evidence="4">JCM 31486</strain>
    </source>
</reference>
<dbReference type="SUPFAM" id="SSF51215">
    <property type="entry name" value="Regulatory protein AraC"/>
    <property type="match status" value="1"/>
</dbReference>
<accession>A0ABW3M2W3</accession>
<keyword evidence="1" id="KW-0238">DNA-binding</keyword>
<evidence type="ECO:0000256" key="1">
    <source>
        <dbReference type="ARBA" id="ARBA00023125"/>
    </source>
</evidence>
<gene>
    <name evidence="3" type="ORF">ACFQ1S_04440</name>
</gene>
<dbReference type="InterPro" id="IPR037923">
    <property type="entry name" value="HTH-like"/>
</dbReference>
<protein>
    <submittedName>
        <fullName evidence="3">AraC family ligand binding domain-containing protein</fullName>
    </submittedName>
</protein>
<evidence type="ECO:0000259" key="2">
    <source>
        <dbReference type="Pfam" id="PF02311"/>
    </source>
</evidence>
<name>A0ABW3M2W3_9PSEU</name>
<feature type="domain" description="AraC-type arabinose-binding/dimerisation" evidence="2">
    <location>
        <begin position="17"/>
        <end position="85"/>
    </location>
</feature>
<organism evidence="3 4">
    <name type="scientific">Kibdelosporangium lantanae</name>
    <dbReference type="NCBI Taxonomy" id="1497396"/>
    <lineage>
        <taxon>Bacteria</taxon>
        <taxon>Bacillati</taxon>
        <taxon>Actinomycetota</taxon>
        <taxon>Actinomycetes</taxon>
        <taxon>Pseudonocardiales</taxon>
        <taxon>Pseudonocardiaceae</taxon>
        <taxon>Kibdelosporangium</taxon>
    </lineage>
</organism>
<keyword evidence="4" id="KW-1185">Reference proteome</keyword>
<feature type="non-terminal residue" evidence="3">
    <location>
        <position position="343"/>
    </location>
</feature>
<dbReference type="Proteomes" id="UP001597045">
    <property type="component" value="Unassembled WGS sequence"/>
</dbReference>
<dbReference type="Pfam" id="PF02311">
    <property type="entry name" value="AraC_binding"/>
    <property type="match status" value="1"/>
</dbReference>
<evidence type="ECO:0000313" key="4">
    <source>
        <dbReference type="Proteomes" id="UP001597045"/>
    </source>
</evidence>
<proteinExistence type="predicted"/>
<comment type="caution">
    <text evidence="3">The sequence shown here is derived from an EMBL/GenBank/DDBJ whole genome shotgun (WGS) entry which is preliminary data.</text>
</comment>
<dbReference type="EMBL" id="JBHTIS010000154">
    <property type="protein sequence ID" value="MFD1044898.1"/>
    <property type="molecule type" value="Genomic_DNA"/>
</dbReference>
<evidence type="ECO:0000313" key="3">
    <source>
        <dbReference type="EMBL" id="MFD1044898.1"/>
    </source>
</evidence>